<keyword evidence="1" id="KW-0472">Membrane</keyword>
<accession>A0ABS2C7C9</accession>
<dbReference type="InterPro" id="IPR010898">
    <property type="entry name" value="Hpre_diP_synth_I"/>
</dbReference>
<dbReference type="InterPro" id="IPR014535">
    <property type="entry name" value="Hpre_diP_synt_I"/>
</dbReference>
<dbReference type="PIRSF" id="PIRSF027391">
    <property type="entry name" value="Hpre_diP_synt_I"/>
    <property type="match status" value="1"/>
</dbReference>
<feature type="transmembrane region" description="Helical" evidence="1">
    <location>
        <begin position="61"/>
        <end position="80"/>
    </location>
</feature>
<name>A0ABS2C7C9_9NEIS</name>
<dbReference type="RefSeq" id="WP_203569385.1">
    <property type="nucleotide sequence ID" value="NZ_WOFE01000001.1"/>
</dbReference>
<sequence length="182" mass="19166">MTVSPIKRTFKVTAEDEWIARLAACAIALAVVEAAIPSPIPGFKPGLANIVTLIALQRMGWNAAVWVSLLRILGAGLVLGGFFSPGFVMSLGGGIVSLLVLGLAQYLPRRWFGLVSLSMLSALGHLGGQLIIARLWLIPHNGIVVLIPVLAAMSIVFGLINGLIATRLLRDAEPSAPPESQS</sequence>
<feature type="transmembrane region" description="Helical" evidence="1">
    <location>
        <begin position="111"/>
        <end position="137"/>
    </location>
</feature>
<keyword evidence="3" id="KW-1185">Reference proteome</keyword>
<dbReference type="Proteomes" id="UP001195660">
    <property type="component" value="Unassembled WGS sequence"/>
</dbReference>
<proteinExistence type="predicted"/>
<evidence type="ECO:0000313" key="2">
    <source>
        <dbReference type="EMBL" id="MBM5570061.1"/>
    </source>
</evidence>
<gene>
    <name evidence="2" type="ORF">GM173_00540</name>
</gene>
<comment type="caution">
    <text evidence="2">The sequence shown here is derived from an EMBL/GenBank/DDBJ whole genome shotgun (WGS) entry which is preliminary data.</text>
</comment>
<feature type="transmembrane region" description="Helical" evidence="1">
    <location>
        <begin position="143"/>
        <end position="164"/>
    </location>
</feature>
<protein>
    <submittedName>
        <fullName evidence="2">Heptaprenyl diphosphate synthase</fullName>
    </submittedName>
</protein>
<evidence type="ECO:0000256" key="1">
    <source>
        <dbReference type="SAM" id="Phobius"/>
    </source>
</evidence>
<dbReference type="Pfam" id="PF07456">
    <property type="entry name" value="Hpre_diP_synt_I"/>
    <property type="match status" value="1"/>
</dbReference>
<reference evidence="2 3" key="1">
    <citation type="submission" date="2019-11" db="EMBL/GenBank/DDBJ databases">
        <title>Novel Deefgea species.</title>
        <authorList>
            <person name="Han J.-H."/>
        </authorList>
    </citation>
    <scope>NUCLEOTIDE SEQUENCE [LARGE SCALE GENOMIC DNA]</scope>
    <source>
        <strain evidence="2 3">LMG 24817</strain>
    </source>
</reference>
<dbReference type="Gene3D" id="1.10.1760.20">
    <property type="match status" value="1"/>
</dbReference>
<feature type="transmembrane region" description="Helical" evidence="1">
    <location>
        <begin position="86"/>
        <end position="104"/>
    </location>
</feature>
<dbReference type="EMBL" id="WOFE01000001">
    <property type="protein sequence ID" value="MBM5570061.1"/>
    <property type="molecule type" value="Genomic_DNA"/>
</dbReference>
<keyword evidence="1" id="KW-0812">Transmembrane</keyword>
<evidence type="ECO:0000313" key="3">
    <source>
        <dbReference type="Proteomes" id="UP001195660"/>
    </source>
</evidence>
<keyword evidence="1" id="KW-1133">Transmembrane helix</keyword>
<organism evidence="2 3">
    <name type="scientific">Deefgea chitinilytica</name>
    <dbReference type="NCBI Taxonomy" id="570276"/>
    <lineage>
        <taxon>Bacteria</taxon>
        <taxon>Pseudomonadati</taxon>
        <taxon>Pseudomonadota</taxon>
        <taxon>Betaproteobacteria</taxon>
        <taxon>Neisseriales</taxon>
        <taxon>Chitinibacteraceae</taxon>
        <taxon>Deefgea</taxon>
    </lineage>
</organism>